<dbReference type="OrthoDB" id="5862113at2759"/>
<reference evidence="2 3" key="1">
    <citation type="submission" date="2013-12" db="EMBL/GenBank/DDBJ databases">
        <title>Draft genome of the parsitic nematode Ancylostoma duodenale.</title>
        <authorList>
            <person name="Mitreva M."/>
        </authorList>
    </citation>
    <scope>NUCLEOTIDE SEQUENCE [LARGE SCALE GENOMIC DNA]</scope>
    <source>
        <strain evidence="2 3">Zhejiang</strain>
    </source>
</reference>
<accession>A0A0C2G161</accession>
<keyword evidence="3" id="KW-1185">Reference proteome</keyword>
<sequence length="70" mass="7608">MANAGSAAFNPNDSRYKACCCHTKTFTIVVGILEIFAICFVLVAERSLALITTTPTLILIESRLPLVVHK</sequence>
<evidence type="ECO:0000313" key="3">
    <source>
        <dbReference type="Proteomes" id="UP000054047"/>
    </source>
</evidence>
<protein>
    <submittedName>
        <fullName evidence="2">Uncharacterized protein</fullName>
    </submittedName>
</protein>
<feature type="transmembrane region" description="Helical" evidence="1">
    <location>
        <begin position="25"/>
        <end position="44"/>
    </location>
</feature>
<keyword evidence="1" id="KW-0812">Transmembrane</keyword>
<evidence type="ECO:0000313" key="2">
    <source>
        <dbReference type="EMBL" id="KIH52629.1"/>
    </source>
</evidence>
<name>A0A0C2G161_9BILA</name>
<dbReference type="Proteomes" id="UP000054047">
    <property type="component" value="Unassembled WGS sequence"/>
</dbReference>
<dbReference type="AlphaFoldDB" id="A0A0C2G161"/>
<proteinExistence type="predicted"/>
<evidence type="ECO:0000256" key="1">
    <source>
        <dbReference type="SAM" id="Phobius"/>
    </source>
</evidence>
<organism evidence="2 3">
    <name type="scientific">Ancylostoma duodenale</name>
    <dbReference type="NCBI Taxonomy" id="51022"/>
    <lineage>
        <taxon>Eukaryota</taxon>
        <taxon>Metazoa</taxon>
        <taxon>Ecdysozoa</taxon>
        <taxon>Nematoda</taxon>
        <taxon>Chromadorea</taxon>
        <taxon>Rhabditida</taxon>
        <taxon>Rhabditina</taxon>
        <taxon>Rhabditomorpha</taxon>
        <taxon>Strongyloidea</taxon>
        <taxon>Ancylostomatidae</taxon>
        <taxon>Ancylostomatinae</taxon>
        <taxon>Ancylostoma</taxon>
    </lineage>
</organism>
<dbReference type="EMBL" id="KN743169">
    <property type="protein sequence ID" value="KIH52629.1"/>
    <property type="molecule type" value="Genomic_DNA"/>
</dbReference>
<keyword evidence="1" id="KW-1133">Transmembrane helix</keyword>
<keyword evidence="1" id="KW-0472">Membrane</keyword>
<gene>
    <name evidence="2" type="ORF">ANCDUO_17267</name>
</gene>